<dbReference type="SUPFAM" id="SSF47413">
    <property type="entry name" value="lambda repressor-like DNA-binding domains"/>
    <property type="match status" value="1"/>
</dbReference>
<dbReference type="InterPro" id="IPR010982">
    <property type="entry name" value="Lambda_DNA-bd_dom_sf"/>
</dbReference>
<proteinExistence type="predicted"/>
<gene>
    <name evidence="3" type="ORF">SDC9_119084</name>
</gene>
<dbReference type="Gene3D" id="1.10.260.40">
    <property type="entry name" value="lambda repressor-like DNA-binding domains"/>
    <property type="match status" value="1"/>
</dbReference>
<name>A0A645C558_9ZZZZ</name>
<dbReference type="AlphaFoldDB" id="A0A645C558"/>
<dbReference type="PROSITE" id="PS50943">
    <property type="entry name" value="HTH_CROC1"/>
    <property type="match status" value="1"/>
</dbReference>
<dbReference type="InterPro" id="IPR001387">
    <property type="entry name" value="Cro/C1-type_HTH"/>
</dbReference>
<evidence type="ECO:0000256" key="1">
    <source>
        <dbReference type="ARBA" id="ARBA00023125"/>
    </source>
</evidence>
<keyword evidence="1" id="KW-0238">DNA-binding</keyword>
<dbReference type="PANTHER" id="PTHR46558">
    <property type="entry name" value="TRACRIPTIONAL REGULATORY PROTEIN-RELATED-RELATED"/>
    <property type="match status" value="1"/>
</dbReference>
<protein>
    <recommendedName>
        <fullName evidence="2">HTH cro/C1-type domain-containing protein</fullName>
    </recommendedName>
</protein>
<dbReference type="GO" id="GO:0003677">
    <property type="term" value="F:DNA binding"/>
    <property type="evidence" value="ECO:0007669"/>
    <property type="project" value="UniProtKB-KW"/>
</dbReference>
<evidence type="ECO:0000313" key="3">
    <source>
        <dbReference type="EMBL" id="MPM72111.1"/>
    </source>
</evidence>
<reference evidence="3" key="1">
    <citation type="submission" date="2019-08" db="EMBL/GenBank/DDBJ databases">
        <authorList>
            <person name="Kucharzyk K."/>
            <person name="Murdoch R.W."/>
            <person name="Higgins S."/>
            <person name="Loffler F."/>
        </authorList>
    </citation>
    <scope>NUCLEOTIDE SEQUENCE</scope>
</reference>
<dbReference type="PANTHER" id="PTHR46558:SF11">
    <property type="entry name" value="HTH-TYPE TRANSCRIPTIONAL REGULATOR XRE"/>
    <property type="match status" value="1"/>
</dbReference>
<feature type="domain" description="HTH cro/C1-type" evidence="2">
    <location>
        <begin position="10"/>
        <end position="64"/>
    </location>
</feature>
<evidence type="ECO:0000259" key="2">
    <source>
        <dbReference type="PROSITE" id="PS50943"/>
    </source>
</evidence>
<organism evidence="3">
    <name type="scientific">bioreactor metagenome</name>
    <dbReference type="NCBI Taxonomy" id="1076179"/>
    <lineage>
        <taxon>unclassified sequences</taxon>
        <taxon>metagenomes</taxon>
        <taxon>ecological metagenomes</taxon>
    </lineage>
</organism>
<dbReference type="SMART" id="SM00530">
    <property type="entry name" value="HTH_XRE"/>
    <property type="match status" value="1"/>
</dbReference>
<dbReference type="CDD" id="cd00093">
    <property type="entry name" value="HTH_XRE"/>
    <property type="match status" value="1"/>
</dbReference>
<comment type="caution">
    <text evidence="3">The sequence shown here is derived from an EMBL/GenBank/DDBJ whole genome shotgun (WGS) entry which is preliminary data.</text>
</comment>
<dbReference type="EMBL" id="VSSQ01024535">
    <property type="protein sequence ID" value="MPM72111.1"/>
    <property type="molecule type" value="Genomic_DNA"/>
</dbReference>
<accession>A0A645C558</accession>
<dbReference type="Pfam" id="PF01381">
    <property type="entry name" value="HTH_3"/>
    <property type="match status" value="1"/>
</dbReference>
<sequence>MDNKDIKKRIRELRESLGYTQEEVAHSLKMSQNSYRQLESGKTLLISKRLDQIAGVLKISVSELLIGVKPESAIEERLVIQEKIYKEQIERMESDYKIRSIEQEDEIKRLKMALESKESIIGILKENLNKYRE</sequence>